<dbReference type="EMBL" id="AUPC02000046">
    <property type="protein sequence ID" value="POG76851.1"/>
    <property type="molecule type" value="Genomic_DNA"/>
</dbReference>
<keyword evidence="3" id="KW-1185">Reference proteome</keyword>
<proteinExistence type="predicted"/>
<evidence type="ECO:0000256" key="1">
    <source>
        <dbReference type="SAM" id="MobiDB-lite"/>
    </source>
</evidence>
<evidence type="ECO:0000313" key="2">
    <source>
        <dbReference type="EMBL" id="POG76851.1"/>
    </source>
</evidence>
<protein>
    <submittedName>
        <fullName evidence="2">Uncharacterized protein</fullName>
    </submittedName>
</protein>
<dbReference type="AlphaFoldDB" id="A0A2P4QGT5"/>
<accession>A0A2P4QGT5</accession>
<feature type="region of interest" description="Disordered" evidence="1">
    <location>
        <begin position="70"/>
        <end position="101"/>
    </location>
</feature>
<reference evidence="2 3" key="1">
    <citation type="journal article" date="2013" name="Proc. Natl. Acad. Sci. U.S.A.">
        <title>Genome of an arbuscular mycorrhizal fungus provides insight into the oldest plant symbiosis.</title>
        <authorList>
            <person name="Tisserant E."/>
            <person name="Malbreil M."/>
            <person name="Kuo A."/>
            <person name="Kohler A."/>
            <person name="Symeonidi A."/>
            <person name="Balestrini R."/>
            <person name="Charron P."/>
            <person name="Duensing N."/>
            <person name="Frei Dit Frey N."/>
            <person name="Gianinazzi-Pearson V."/>
            <person name="Gilbert L.B."/>
            <person name="Handa Y."/>
            <person name="Herr J.R."/>
            <person name="Hijri M."/>
            <person name="Koul R."/>
            <person name="Kawaguchi M."/>
            <person name="Krajinski F."/>
            <person name="Lammers P.J."/>
            <person name="Masclaux F.G."/>
            <person name="Murat C."/>
            <person name="Morin E."/>
            <person name="Ndikumana S."/>
            <person name="Pagni M."/>
            <person name="Petitpierre D."/>
            <person name="Requena N."/>
            <person name="Rosikiewicz P."/>
            <person name="Riley R."/>
            <person name="Saito K."/>
            <person name="San Clemente H."/>
            <person name="Shapiro H."/>
            <person name="van Tuinen D."/>
            <person name="Becard G."/>
            <person name="Bonfante P."/>
            <person name="Paszkowski U."/>
            <person name="Shachar-Hill Y.Y."/>
            <person name="Tuskan G.A."/>
            <person name="Young P.W."/>
            <person name="Sanders I.R."/>
            <person name="Henrissat B."/>
            <person name="Rensing S.A."/>
            <person name="Grigoriev I.V."/>
            <person name="Corradi N."/>
            <person name="Roux C."/>
            <person name="Martin F."/>
        </authorList>
    </citation>
    <scope>NUCLEOTIDE SEQUENCE [LARGE SCALE GENOMIC DNA]</scope>
    <source>
        <strain evidence="2 3">DAOM 197198</strain>
    </source>
</reference>
<name>A0A2P4QGT5_RHIID</name>
<organism evidence="2 3">
    <name type="scientific">Rhizophagus irregularis (strain DAOM 181602 / DAOM 197198 / MUCL 43194)</name>
    <name type="common">Arbuscular mycorrhizal fungus</name>
    <name type="synonym">Glomus intraradices</name>
    <dbReference type="NCBI Taxonomy" id="747089"/>
    <lineage>
        <taxon>Eukaryota</taxon>
        <taxon>Fungi</taxon>
        <taxon>Fungi incertae sedis</taxon>
        <taxon>Mucoromycota</taxon>
        <taxon>Glomeromycotina</taxon>
        <taxon>Glomeromycetes</taxon>
        <taxon>Glomerales</taxon>
        <taxon>Glomeraceae</taxon>
        <taxon>Rhizophagus</taxon>
    </lineage>
</organism>
<reference evidence="2 3" key="2">
    <citation type="journal article" date="2018" name="New Phytol.">
        <title>High intraspecific genome diversity in the model arbuscular mycorrhizal symbiont Rhizophagus irregularis.</title>
        <authorList>
            <person name="Chen E.C.H."/>
            <person name="Morin E."/>
            <person name="Beaudet D."/>
            <person name="Noel J."/>
            <person name="Yildirir G."/>
            <person name="Ndikumana S."/>
            <person name="Charron P."/>
            <person name="St-Onge C."/>
            <person name="Giorgi J."/>
            <person name="Kruger M."/>
            <person name="Marton T."/>
            <person name="Ropars J."/>
            <person name="Grigoriev I.V."/>
            <person name="Hainaut M."/>
            <person name="Henrissat B."/>
            <person name="Roux C."/>
            <person name="Martin F."/>
            <person name="Corradi N."/>
        </authorList>
    </citation>
    <scope>NUCLEOTIDE SEQUENCE [LARGE SCALE GENOMIC DNA]</scope>
    <source>
        <strain evidence="2 3">DAOM 197198</strain>
    </source>
</reference>
<evidence type="ECO:0000313" key="3">
    <source>
        <dbReference type="Proteomes" id="UP000018888"/>
    </source>
</evidence>
<dbReference type="Proteomes" id="UP000018888">
    <property type="component" value="Unassembled WGS sequence"/>
</dbReference>
<dbReference type="VEuPathDB" id="FungiDB:RhiirFUN_001271"/>
<sequence>MNPANNDELFNEYKSLEGNLVADEDLVDKNEVFYTYDENYEDISEIENNNNNEPLFELDFNTLTKVKQFTQQNTSDEEDENITSDTESNFSESESNEEHNEIITQLKNKQELSQCVIIDIFKGKIQRCNSTTNLRRLWQMVGMWQIDEEEIKKKHFSIKNLGVCYTHFMFDQNKLHITNLKQTKNYTESIIHCRRCLFCNKNKFFFSRGKNCIHHSYIVMGKNIQVPCIGQKKCGALQEYHPLVISTESSKYARYICMVCYEKKGGYVYQRVGRGVKEDPNCDNMSHHENDIKEILEAIGHWILNIATCEKSMWQKKVLIHLVRVITQLNQEKSNNTSDILIPLADTKTEISSLFIILIILALMKFNYNLDKKLNPKNLTPKNFFEFGEALAHSTILAKNELKLHKKSLESPISIEEYNASFPLCLVQFYNGLLETLYKTKKKIID</sequence>
<gene>
    <name evidence="2" type="ORF">GLOIN_2v1768551</name>
</gene>
<comment type="caution">
    <text evidence="2">The sequence shown here is derived from an EMBL/GenBank/DDBJ whole genome shotgun (WGS) entry which is preliminary data.</text>
</comment>